<keyword evidence="4" id="KW-1185">Reference proteome</keyword>
<accession>I7MEF9</accession>
<gene>
    <name evidence="3" type="ORF">TTHERM_00188490</name>
</gene>
<evidence type="ECO:0000313" key="3">
    <source>
        <dbReference type="EMBL" id="EAR96280.2"/>
    </source>
</evidence>
<evidence type="ECO:0000313" key="4">
    <source>
        <dbReference type="Proteomes" id="UP000009168"/>
    </source>
</evidence>
<feature type="coiled-coil region" evidence="1">
    <location>
        <begin position="1520"/>
        <end position="1570"/>
    </location>
</feature>
<dbReference type="KEGG" id="tet:TTHERM_00188490"/>
<protein>
    <submittedName>
        <fullName evidence="3">Uncharacterized protein</fullName>
    </submittedName>
</protein>
<sequence>MSLDRFDKGDISNQEDQDENIALTQKNIQQTKQDIRKSKISLRISKAQIAQASQINVQQSQLDLNGKQTLLQIRPSTIYDQGLYQHNPEDVYTPQEHAEAIQHIQEFVKATNNLNDNLPIYDIVKEYCKNRKNRQLLILNDFHLYLRDAYMAKFGKQQTILEIIYQISLEKDFCDELALLGGLIDEAFVFLQTHLKSYNKIDVDDYYNRQNKDSLNQHNVEIIDSATLLKLDLWIRIISNFCKNDQVIDYVANNKEDFIKYMLVFLQNIDTVIKKNPNLSSINSVIIASTVKTGVLEAMFLVTQIDEMKRKVIFNQQYFSAIYLNLLKKTSNQTIFSNLCKLMSQLAQSDKFPIHILGLNIIEDFLLSYMMRTIYNVGLPNSDPQDTSQSLWSSIQQERESRQNFLAEVWLARTFFYLTTNSHQRKLLMKSINGYEDHVLFRFLFKCFSNNLFEAQIYMLLGLTQLAQKEQLQATKDYHKQIVMYIYQQCEQVYIEKDAKDDKQKMLITILMTRFIKFLNFNKQEIEKILELMNVKLNNSLKVPGTITEPVIVDQYLLQQMQTKKTKKYEQNDEVYQKEVMGYNVQGLVIQERPYNDSVDYSRLISEMSEGDFEDSLLEDQIYHLRLNFSSKNNPIENKKTANIKKKEIFDSENQLFNFEKLFYSKYKNQNENEIKKQNQQQLLNNSFLKEQQMLIDQKKYITKEEQALNQESISFGLTPMARNQAQINPASFNISAIQNDKDIKSNNQSYELIKQDLNIMNSNQKGNPSKFKQNAQNQQSLSSIQDIKNENEIIDKINNISQNNQLENQFIQQPISENINFNKRKSSLNTQKYPKQVNQIIEKQDQIPLYLNEKKQCFMFHQHYQRRCEYCQSIFYSFFDQPSILVEQWIFNSQDCSFDDVFQIDFFYENFIQIIHSLFYFSMVVKGEIPFSVLKQTCIVLADENKIYADRRYKAAIILLLSHIVKINPSYVSRLIQINFLSVQDFILTQFLNCFGYKTFNLIKLIKRGTGTVNKQPIFEQVQRRGSKLSSLNEEDLEGEQKDNIYENFLVQSTLQLEFDGTQFNASEVTLSVKQSAEFLKQNQDKEIDNPEHLQKENYTDYYLQLHSIQHILDLSYKLFKYAIKQKNELVLEGAPNLIEQLIYLLIFFNDINSYEYPRIPFYINTKCWRQNKLLIQKGFSNVVNIIKQFLIQKQVVTEYYKIQQNSPHLLDIIKMAEFFPSFKGCILLFQIVYYIYKYKSVQRKSFDNYDLQCFCAGLKSSALAQKLHLESKKKLLSYDVKMLQKFLKNRNDEQNVGRILKFQIICLQFFCSFQGQEMLKTIKKEGYQNLELYLSEIFTILELCKKLQFIIYKNNLNVQSMQDLVINGQKIENQVQNENIKDDNSQQYKTVGNLENLVNDFQSSLMLFLSMLCEYRNFSDTILSHQTFQYIMKNIKHLNLSNEAQFCFTGTIHSLAKTNACLDNLQKQYKEFSKDLTLLLYQGRINKNNLMPLFRSVRILLQNRHQDSQYFREMIPKLREYAEISQNKNKDFKKLEENLGNLNISQINQNAENNINQQQKIKSQENNQSFINQQSFVQMLHVNGKKPVESFLDNDEMTFLQNMKDENESAVQNVNETVSILNKNKKLQDMSKVEKKQFFQEMFVKESRLLLKLLVVISENELKQKIKDMQLNKEFKIDEAGTLSKKTQKQQIDYEEKKKNIIQLPHNESSIYGYDVKVNYELPLSRVPDFYKKSAYELYEERKKLKEKQQMRDNEPIPIIQLKDDSDSTLIRIKNAQINDIFEKKPEFLQEKQSIQGQQKHFSQKGFSQEPNKNRYSAQSLQESNDFNKQNGQQVESLAKFMKQQQEKQYYNNANSKNILPADFSSLSSIQQLNKKEINFQLNQNASQQMFKQQKNQSSNILSNDYSVLKSTGQNILLDVDEVYKKMYQKKLFQ</sequence>
<dbReference type="RefSeq" id="XP_001016525.2">
    <property type="nucleotide sequence ID" value="XM_001016525.2"/>
</dbReference>
<proteinExistence type="predicted"/>
<keyword evidence="1" id="KW-0175">Coiled coil</keyword>
<dbReference type="InParanoid" id="I7MEF9"/>
<reference evidence="4" key="1">
    <citation type="journal article" date="2006" name="PLoS Biol.">
        <title>Macronuclear genome sequence of the ciliate Tetrahymena thermophila, a model eukaryote.</title>
        <authorList>
            <person name="Eisen J.A."/>
            <person name="Coyne R.S."/>
            <person name="Wu M."/>
            <person name="Wu D."/>
            <person name="Thiagarajan M."/>
            <person name="Wortman J.R."/>
            <person name="Badger J.H."/>
            <person name="Ren Q."/>
            <person name="Amedeo P."/>
            <person name="Jones K.M."/>
            <person name="Tallon L.J."/>
            <person name="Delcher A.L."/>
            <person name="Salzberg S.L."/>
            <person name="Silva J.C."/>
            <person name="Haas B.J."/>
            <person name="Majoros W.H."/>
            <person name="Farzad M."/>
            <person name="Carlton J.M."/>
            <person name="Smith R.K. Jr."/>
            <person name="Garg J."/>
            <person name="Pearlman R.E."/>
            <person name="Karrer K.M."/>
            <person name="Sun L."/>
            <person name="Manning G."/>
            <person name="Elde N.C."/>
            <person name="Turkewitz A.P."/>
            <person name="Asai D.J."/>
            <person name="Wilkes D.E."/>
            <person name="Wang Y."/>
            <person name="Cai H."/>
            <person name="Collins K."/>
            <person name="Stewart B.A."/>
            <person name="Lee S.R."/>
            <person name="Wilamowska K."/>
            <person name="Weinberg Z."/>
            <person name="Ruzzo W.L."/>
            <person name="Wloga D."/>
            <person name="Gaertig J."/>
            <person name="Frankel J."/>
            <person name="Tsao C.-C."/>
            <person name="Gorovsky M.A."/>
            <person name="Keeling P.J."/>
            <person name="Waller R.F."/>
            <person name="Patron N.J."/>
            <person name="Cherry J.M."/>
            <person name="Stover N.A."/>
            <person name="Krieger C.J."/>
            <person name="del Toro C."/>
            <person name="Ryder H.F."/>
            <person name="Williamson S.C."/>
            <person name="Barbeau R.A."/>
            <person name="Hamilton E.P."/>
            <person name="Orias E."/>
        </authorList>
    </citation>
    <scope>NUCLEOTIDE SEQUENCE [LARGE SCALE GENOMIC DNA]</scope>
    <source>
        <strain evidence="4">SB210</strain>
    </source>
</reference>
<dbReference type="Proteomes" id="UP000009168">
    <property type="component" value="Unassembled WGS sequence"/>
</dbReference>
<feature type="region of interest" description="Disordered" evidence="2">
    <location>
        <begin position="1795"/>
        <end position="1820"/>
    </location>
</feature>
<evidence type="ECO:0000256" key="1">
    <source>
        <dbReference type="SAM" id="Coils"/>
    </source>
</evidence>
<name>I7MEF9_TETTS</name>
<dbReference type="EMBL" id="GG662693">
    <property type="protein sequence ID" value="EAR96280.2"/>
    <property type="molecule type" value="Genomic_DNA"/>
</dbReference>
<dbReference type="GeneID" id="7831358"/>
<organism evidence="3 4">
    <name type="scientific">Tetrahymena thermophila (strain SB210)</name>
    <dbReference type="NCBI Taxonomy" id="312017"/>
    <lineage>
        <taxon>Eukaryota</taxon>
        <taxon>Sar</taxon>
        <taxon>Alveolata</taxon>
        <taxon>Ciliophora</taxon>
        <taxon>Intramacronucleata</taxon>
        <taxon>Oligohymenophorea</taxon>
        <taxon>Hymenostomatida</taxon>
        <taxon>Tetrahymenina</taxon>
        <taxon>Tetrahymenidae</taxon>
        <taxon>Tetrahymena</taxon>
    </lineage>
</organism>
<evidence type="ECO:0000256" key="2">
    <source>
        <dbReference type="SAM" id="MobiDB-lite"/>
    </source>
</evidence>